<dbReference type="AlphaFoldDB" id="A0A317MYV3"/>
<evidence type="ECO:0000313" key="9">
    <source>
        <dbReference type="Proteomes" id="UP000246569"/>
    </source>
</evidence>
<evidence type="ECO:0000256" key="2">
    <source>
        <dbReference type="ARBA" id="ARBA00022475"/>
    </source>
</evidence>
<evidence type="ECO:0000256" key="1">
    <source>
        <dbReference type="ARBA" id="ARBA00004533"/>
    </source>
</evidence>
<gene>
    <name evidence="8" type="ORF">C7443_102261</name>
</gene>
<dbReference type="PIRSF" id="PIRSF026649">
    <property type="entry name" value="MsbB"/>
    <property type="match status" value="1"/>
</dbReference>
<dbReference type="GO" id="GO:0016746">
    <property type="term" value="F:acyltransferase activity"/>
    <property type="evidence" value="ECO:0007669"/>
    <property type="project" value="UniProtKB-KW"/>
</dbReference>
<evidence type="ECO:0000256" key="6">
    <source>
        <dbReference type="ARBA" id="ARBA00023315"/>
    </source>
</evidence>
<keyword evidence="3" id="KW-0997">Cell inner membrane</keyword>
<dbReference type="InterPro" id="IPR004960">
    <property type="entry name" value="LipA_acyltrans"/>
</dbReference>
<evidence type="ECO:0000256" key="5">
    <source>
        <dbReference type="ARBA" id="ARBA00023136"/>
    </source>
</evidence>
<reference evidence="8 9" key="1">
    <citation type="submission" date="2018-05" db="EMBL/GenBank/DDBJ databases">
        <title>Genomic Encyclopedia of Type Strains, Phase IV (KMG-IV): sequencing the most valuable type-strain genomes for metagenomic binning, comparative biology and taxonomic classification.</title>
        <authorList>
            <person name="Goeker M."/>
        </authorList>
    </citation>
    <scope>NUCLEOTIDE SEQUENCE [LARGE SCALE GENOMIC DNA]</scope>
    <source>
        <strain evidence="8 9">DSM 23606</strain>
    </source>
</reference>
<comment type="subcellular location">
    <subcellularLocation>
        <location evidence="1">Cell inner membrane</location>
    </subcellularLocation>
</comment>
<dbReference type="Pfam" id="PF03279">
    <property type="entry name" value="Lip_A_acyltrans"/>
    <property type="match status" value="1"/>
</dbReference>
<keyword evidence="6" id="KW-0012">Acyltransferase</keyword>
<organism evidence="8 9">
    <name type="scientific">Plasticicumulans acidivorans</name>
    <dbReference type="NCBI Taxonomy" id="886464"/>
    <lineage>
        <taxon>Bacteria</taxon>
        <taxon>Pseudomonadati</taxon>
        <taxon>Pseudomonadota</taxon>
        <taxon>Gammaproteobacteria</taxon>
        <taxon>Candidatus Competibacteraceae</taxon>
        <taxon>Plasticicumulans</taxon>
    </lineage>
</organism>
<dbReference type="GO" id="GO:0009247">
    <property type="term" value="P:glycolipid biosynthetic process"/>
    <property type="evidence" value="ECO:0007669"/>
    <property type="project" value="UniProtKB-ARBA"/>
</dbReference>
<keyword evidence="5 7" id="KW-0472">Membrane</keyword>
<evidence type="ECO:0000256" key="7">
    <source>
        <dbReference type="SAM" id="Phobius"/>
    </source>
</evidence>
<comment type="caution">
    <text evidence="8">The sequence shown here is derived from an EMBL/GenBank/DDBJ whole genome shotgun (WGS) entry which is preliminary data.</text>
</comment>
<evidence type="ECO:0000313" key="8">
    <source>
        <dbReference type="EMBL" id="PWV64611.1"/>
    </source>
</evidence>
<keyword evidence="9" id="KW-1185">Reference proteome</keyword>
<proteinExistence type="predicted"/>
<sequence length="300" mass="32636">MKHRLISRERRARWVQAMLRGLARLPLGVVHALGSVIGAGLWLLPNGTRRIAARNLAACWPELSAAERRRLLRRNLMETAKGMLELGALWQWPLPRVLALVREVHGEADYRAAVAAGHGVVLLTPHLGAWEVSGLYAASLSPITSLYRPTRLGIDELVSRGRERGGARLVPTDQRGVRALLAALRHGEVAGILPDQDPGADNGEFAPFFGIPACTMTLVSRLAARSGTPVFLVYAERLAHAAGFRLVFSRLDAAIGSADQAASLAALNAGVEAAIRRVPAQYLWSYKRFKTRPAGEPPFY</sequence>
<dbReference type="EMBL" id="QGTJ01000002">
    <property type="protein sequence ID" value="PWV64611.1"/>
    <property type="molecule type" value="Genomic_DNA"/>
</dbReference>
<evidence type="ECO:0000256" key="3">
    <source>
        <dbReference type="ARBA" id="ARBA00022519"/>
    </source>
</evidence>
<dbReference type="CDD" id="cd07984">
    <property type="entry name" value="LPLAT_LABLAT-like"/>
    <property type="match status" value="1"/>
</dbReference>
<keyword evidence="4 8" id="KW-0808">Transferase</keyword>
<keyword evidence="2" id="KW-1003">Cell membrane</keyword>
<name>A0A317MYV3_9GAMM</name>
<keyword evidence="7" id="KW-0812">Transmembrane</keyword>
<dbReference type="RefSeq" id="WP_246004535.1">
    <property type="nucleotide sequence ID" value="NZ_QGTJ01000002.1"/>
</dbReference>
<dbReference type="Proteomes" id="UP000246569">
    <property type="component" value="Unassembled WGS sequence"/>
</dbReference>
<feature type="transmembrane region" description="Helical" evidence="7">
    <location>
        <begin position="21"/>
        <end position="44"/>
    </location>
</feature>
<dbReference type="PANTHER" id="PTHR30606">
    <property type="entry name" value="LIPID A BIOSYNTHESIS LAUROYL ACYLTRANSFERASE"/>
    <property type="match status" value="1"/>
</dbReference>
<dbReference type="PANTHER" id="PTHR30606:SF10">
    <property type="entry name" value="PHOSPHATIDYLINOSITOL MANNOSIDE ACYLTRANSFERASE"/>
    <property type="match status" value="1"/>
</dbReference>
<evidence type="ECO:0000256" key="4">
    <source>
        <dbReference type="ARBA" id="ARBA00022679"/>
    </source>
</evidence>
<dbReference type="GO" id="GO:0005886">
    <property type="term" value="C:plasma membrane"/>
    <property type="evidence" value="ECO:0007669"/>
    <property type="project" value="UniProtKB-SubCell"/>
</dbReference>
<keyword evidence="7" id="KW-1133">Transmembrane helix</keyword>
<protein>
    <submittedName>
        <fullName evidence="8">KDO2-lipid IV(A) lauroyltransferase</fullName>
    </submittedName>
</protein>
<accession>A0A317MYV3</accession>